<dbReference type="AlphaFoldDB" id="X1RJ44"/>
<dbReference type="InterPro" id="IPR051396">
    <property type="entry name" value="Bact_Antivir_Def_Nuclease"/>
</dbReference>
<organism evidence="2">
    <name type="scientific">marine sediment metagenome</name>
    <dbReference type="NCBI Taxonomy" id="412755"/>
    <lineage>
        <taxon>unclassified sequences</taxon>
        <taxon>metagenomes</taxon>
        <taxon>ecological metagenomes</taxon>
    </lineage>
</organism>
<name>X1RJ44_9ZZZZ</name>
<dbReference type="PANTHER" id="PTHR43581:SF4">
    <property type="entry name" value="ATP_GTP PHOSPHATASE"/>
    <property type="match status" value="1"/>
</dbReference>
<dbReference type="EMBL" id="BARW01006790">
    <property type="protein sequence ID" value="GAI80777.1"/>
    <property type="molecule type" value="Genomic_DNA"/>
</dbReference>
<comment type="caution">
    <text evidence="2">The sequence shown here is derived from an EMBL/GenBank/DDBJ whole genome shotgun (WGS) entry which is preliminary data.</text>
</comment>
<evidence type="ECO:0000313" key="2">
    <source>
        <dbReference type="EMBL" id="GAI80777.1"/>
    </source>
</evidence>
<protein>
    <recommendedName>
        <fullName evidence="1">Endonuclease GajA/Old nuclease/RecF-like AAA domain-containing protein</fullName>
    </recommendedName>
</protein>
<accession>X1RJ44</accession>
<dbReference type="InterPro" id="IPR027417">
    <property type="entry name" value="P-loop_NTPase"/>
</dbReference>
<gene>
    <name evidence="2" type="ORF">S12H4_14255</name>
</gene>
<dbReference type="SUPFAM" id="SSF52540">
    <property type="entry name" value="P-loop containing nucleoside triphosphate hydrolases"/>
    <property type="match status" value="1"/>
</dbReference>
<sequence length="70" mass="7866">MKLKQIEIDKFRSIDHISIVINELAVLIGENNAGKTNILKALASSFNSLNKFILVFIGKTHPVPNPYLFK</sequence>
<dbReference type="InterPro" id="IPR041685">
    <property type="entry name" value="AAA_GajA/Old/RecF-like"/>
</dbReference>
<proteinExistence type="predicted"/>
<reference evidence="2" key="1">
    <citation type="journal article" date="2014" name="Front. Microbiol.">
        <title>High frequency of phylogenetically diverse reductive dehalogenase-homologous genes in deep subseafloor sedimentary metagenomes.</title>
        <authorList>
            <person name="Kawai M."/>
            <person name="Futagami T."/>
            <person name="Toyoda A."/>
            <person name="Takaki Y."/>
            <person name="Nishi S."/>
            <person name="Hori S."/>
            <person name="Arai W."/>
            <person name="Tsubouchi T."/>
            <person name="Morono Y."/>
            <person name="Uchiyama I."/>
            <person name="Ito T."/>
            <person name="Fujiyama A."/>
            <person name="Inagaki F."/>
            <person name="Takami H."/>
        </authorList>
    </citation>
    <scope>NUCLEOTIDE SEQUENCE</scope>
    <source>
        <strain evidence="2">Expedition CK06-06</strain>
    </source>
</reference>
<dbReference type="Gene3D" id="3.40.50.300">
    <property type="entry name" value="P-loop containing nucleotide triphosphate hydrolases"/>
    <property type="match status" value="1"/>
</dbReference>
<dbReference type="PANTHER" id="PTHR43581">
    <property type="entry name" value="ATP/GTP PHOSPHATASE"/>
    <property type="match status" value="1"/>
</dbReference>
<dbReference type="Pfam" id="PF13175">
    <property type="entry name" value="AAA_15"/>
    <property type="match status" value="1"/>
</dbReference>
<evidence type="ECO:0000259" key="1">
    <source>
        <dbReference type="Pfam" id="PF13175"/>
    </source>
</evidence>
<feature type="domain" description="Endonuclease GajA/Old nuclease/RecF-like AAA" evidence="1">
    <location>
        <begin position="1"/>
        <end position="49"/>
    </location>
</feature>